<dbReference type="EMBL" id="JAGGNH010000004">
    <property type="protein sequence ID" value="KAJ0974586.1"/>
    <property type="molecule type" value="Genomic_DNA"/>
</dbReference>
<dbReference type="GO" id="GO:0005737">
    <property type="term" value="C:cytoplasm"/>
    <property type="evidence" value="ECO:0007669"/>
    <property type="project" value="TreeGrafter"/>
</dbReference>
<dbReference type="PROSITE" id="PS50404">
    <property type="entry name" value="GST_NTER"/>
    <property type="match status" value="1"/>
</dbReference>
<dbReference type="InterPro" id="IPR004045">
    <property type="entry name" value="Glutathione_S-Trfase_N"/>
</dbReference>
<dbReference type="SUPFAM" id="SSF52833">
    <property type="entry name" value="Thioredoxin-like"/>
    <property type="match status" value="1"/>
</dbReference>
<dbReference type="Pfam" id="PF00043">
    <property type="entry name" value="GST_C"/>
    <property type="match status" value="1"/>
</dbReference>
<dbReference type="PANTHER" id="PTHR11260:SF615">
    <property type="entry name" value="GLUTATHIONE S-TRANSFERASE U17"/>
    <property type="match status" value="1"/>
</dbReference>
<dbReference type="InterPro" id="IPR045073">
    <property type="entry name" value="Omega/Tau-like"/>
</dbReference>
<comment type="similarity">
    <text evidence="3">Belongs to the GST superfamily. Tau family.</text>
</comment>
<evidence type="ECO:0000313" key="8">
    <source>
        <dbReference type="Proteomes" id="UP001085076"/>
    </source>
</evidence>
<dbReference type="OrthoDB" id="4951845at2759"/>
<dbReference type="EC" id="2.5.1.18" evidence="1"/>
<feature type="domain" description="GST N-terminal" evidence="5">
    <location>
        <begin position="6"/>
        <end position="85"/>
    </location>
</feature>
<dbReference type="FunFam" id="3.40.30.10:FF:000044">
    <property type="entry name" value="Glutathione S-transferase GSTU6"/>
    <property type="match status" value="1"/>
</dbReference>
<dbReference type="Gene3D" id="1.20.1050.10">
    <property type="match status" value="1"/>
</dbReference>
<reference evidence="7" key="1">
    <citation type="submission" date="2021-03" db="EMBL/GenBank/DDBJ databases">
        <authorList>
            <person name="Li Z."/>
            <person name="Yang C."/>
        </authorList>
    </citation>
    <scope>NUCLEOTIDE SEQUENCE</scope>
    <source>
        <strain evidence="7">Dzin_1.0</strain>
        <tissue evidence="7">Leaf</tissue>
    </source>
</reference>
<dbReference type="SFLD" id="SFLDG01152">
    <property type="entry name" value="Main.3:_Omega-_and_Tau-like"/>
    <property type="match status" value="1"/>
</dbReference>
<keyword evidence="8" id="KW-1185">Reference proteome</keyword>
<dbReference type="InterPro" id="IPR040079">
    <property type="entry name" value="Glutathione_S-Trfase"/>
</dbReference>
<proteinExistence type="inferred from homology"/>
<name>A0A9D5CJL4_9LILI</name>
<dbReference type="CDD" id="cd03185">
    <property type="entry name" value="GST_C_Tau"/>
    <property type="match status" value="1"/>
</dbReference>
<dbReference type="PROSITE" id="PS50405">
    <property type="entry name" value="GST_CTER"/>
    <property type="match status" value="1"/>
</dbReference>
<accession>A0A9D5CJL4</accession>
<dbReference type="GO" id="GO:0004364">
    <property type="term" value="F:glutathione transferase activity"/>
    <property type="evidence" value="ECO:0007669"/>
    <property type="project" value="UniProtKB-EC"/>
</dbReference>
<dbReference type="SFLD" id="SFLDG00358">
    <property type="entry name" value="Main_(cytGST)"/>
    <property type="match status" value="1"/>
</dbReference>
<evidence type="ECO:0000259" key="5">
    <source>
        <dbReference type="PROSITE" id="PS50404"/>
    </source>
</evidence>
<dbReference type="Pfam" id="PF02798">
    <property type="entry name" value="GST_N"/>
    <property type="match status" value="1"/>
</dbReference>
<evidence type="ECO:0000256" key="4">
    <source>
        <dbReference type="ARBA" id="ARBA00047960"/>
    </source>
</evidence>
<dbReference type="InterPro" id="IPR004046">
    <property type="entry name" value="GST_C"/>
</dbReference>
<dbReference type="FunFam" id="1.20.1050.10:FF:000016">
    <property type="entry name" value="Glutathione S-transferase U9"/>
    <property type="match status" value="1"/>
</dbReference>
<keyword evidence="2" id="KW-0808">Transferase</keyword>
<dbReference type="Proteomes" id="UP001085076">
    <property type="component" value="Miscellaneous, Linkage group lg04"/>
</dbReference>
<dbReference type="InterPro" id="IPR010987">
    <property type="entry name" value="Glutathione-S-Trfase_C-like"/>
</dbReference>
<evidence type="ECO:0000256" key="1">
    <source>
        <dbReference type="ARBA" id="ARBA00012452"/>
    </source>
</evidence>
<comment type="caution">
    <text evidence="7">The sequence shown here is derived from an EMBL/GenBank/DDBJ whole genome shotgun (WGS) entry which is preliminary data.</text>
</comment>
<dbReference type="InterPro" id="IPR045074">
    <property type="entry name" value="GST_C_Tau"/>
</dbReference>
<dbReference type="AlphaFoldDB" id="A0A9D5CJL4"/>
<dbReference type="PANTHER" id="PTHR11260">
    <property type="entry name" value="GLUTATHIONE S-TRANSFERASE, GST, SUPERFAMILY, GST DOMAIN CONTAINING"/>
    <property type="match status" value="1"/>
</dbReference>
<dbReference type="Gene3D" id="3.40.30.10">
    <property type="entry name" value="Glutaredoxin"/>
    <property type="match status" value="1"/>
</dbReference>
<dbReference type="SFLD" id="SFLDS00019">
    <property type="entry name" value="Glutathione_Transferase_(cytos"/>
    <property type="match status" value="1"/>
</dbReference>
<protein>
    <recommendedName>
        <fullName evidence="1">glutathione transferase</fullName>
        <ecNumber evidence="1">2.5.1.18</ecNumber>
    </recommendedName>
</protein>
<evidence type="ECO:0000313" key="7">
    <source>
        <dbReference type="EMBL" id="KAJ0974586.1"/>
    </source>
</evidence>
<evidence type="ECO:0000256" key="3">
    <source>
        <dbReference type="ARBA" id="ARBA00025743"/>
    </source>
</evidence>
<dbReference type="CDD" id="cd03058">
    <property type="entry name" value="GST_N_Tau"/>
    <property type="match status" value="1"/>
</dbReference>
<dbReference type="GO" id="GO:0006749">
    <property type="term" value="P:glutathione metabolic process"/>
    <property type="evidence" value="ECO:0007669"/>
    <property type="project" value="InterPro"/>
</dbReference>
<dbReference type="SUPFAM" id="SSF47616">
    <property type="entry name" value="GST C-terminal domain-like"/>
    <property type="match status" value="1"/>
</dbReference>
<comment type="catalytic activity">
    <reaction evidence="4">
        <text>RX + glutathione = an S-substituted glutathione + a halide anion + H(+)</text>
        <dbReference type="Rhea" id="RHEA:16437"/>
        <dbReference type="ChEBI" id="CHEBI:15378"/>
        <dbReference type="ChEBI" id="CHEBI:16042"/>
        <dbReference type="ChEBI" id="CHEBI:17792"/>
        <dbReference type="ChEBI" id="CHEBI:57925"/>
        <dbReference type="ChEBI" id="CHEBI:90779"/>
        <dbReference type="EC" id="2.5.1.18"/>
    </reaction>
</comment>
<feature type="domain" description="GST C-terminal" evidence="6">
    <location>
        <begin position="98"/>
        <end position="229"/>
    </location>
</feature>
<dbReference type="GO" id="GO:0009407">
    <property type="term" value="P:toxin catabolic process"/>
    <property type="evidence" value="ECO:0007669"/>
    <property type="project" value="UniProtKB-ARBA"/>
</dbReference>
<reference evidence="7" key="2">
    <citation type="journal article" date="2022" name="Hortic Res">
        <title>The genome of Dioscorea zingiberensis sheds light on the biosynthesis, origin and evolution of the medicinally important diosgenin saponins.</title>
        <authorList>
            <person name="Li Y."/>
            <person name="Tan C."/>
            <person name="Li Z."/>
            <person name="Guo J."/>
            <person name="Li S."/>
            <person name="Chen X."/>
            <person name="Wang C."/>
            <person name="Dai X."/>
            <person name="Yang H."/>
            <person name="Song W."/>
            <person name="Hou L."/>
            <person name="Xu J."/>
            <person name="Tong Z."/>
            <person name="Xu A."/>
            <person name="Yuan X."/>
            <person name="Wang W."/>
            <person name="Yang Q."/>
            <person name="Chen L."/>
            <person name="Sun Z."/>
            <person name="Wang K."/>
            <person name="Pan B."/>
            <person name="Chen J."/>
            <person name="Bao Y."/>
            <person name="Liu F."/>
            <person name="Qi X."/>
            <person name="Gang D.R."/>
            <person name="Wen J."/>
            <person name="Li J."/>
        </authorList>
    </citation>
    <scope>NUCLEOTIDE SEQUENCE</scope>
    <source>
        <strain evidence="7">Dzin_1.0</strain>
    </source>
</reference>
<organism evidence="7 8">
    <name type="scientific">Dioscorea zingiberensis</name>
    <dbReference type="NCBI Taxonomy" id="325984"/>
    <lineage>
        <taxon>Eukaryota</taxon>
        <taxon>Viridiplantae</taxon>
        <taxon>Streptophyta</taxon>
        <taxon>Embryophyta</taxon>
        <taxon>Tracheophyta</taxon>
        <taxon>Spermatophyta</taxon>
        <taxon>Magnoliopsida</taxon>
        <taxon>Liliopsida</taxon>
        <taxon>Dioscoreales</taxon>
        <taxon>Dioscoreaceae</taxon>
        <taxon>Dioscorea</taxon>
    </lineage>
</organism>
<sequence length="251" mass="28060">MAGSGVDVKLVGMIESPFVVRAMIALNLKRVQYEFLEEKFGCKSDLLVRSNPVYKKMPVLIHQGRPICESMIIVEYLDQVWPGDHDHATGTNSILPSTPYQAAIARFWAHYIDDKWLPKLIEVMKGETEEAKAEAAKQVISGLQLLEEVFEQCSDGKAFFGGDTIGYLDIALGCFITWIKATEKISGFKLLQQELTPLLVAWAQCFCLHVAVKDVMPETDRLVEHAKRIRAWRIEAKATENNAAAASTTDT</sequence>
<dbReference type="InterPro" id="IPR036249">
    <property type="entry name" value="Thioredoxin-like_sf"/>
</dbReference>
<dbReference type="InterPro" id="IPR036282">
    <property type="entry name" value="Glutathione-S-Trfase_C_sf"/>
</dbReference>
<evidence type="ECO:0000259" key="6">
    <source>
        <dbReference type="PROSITE" id="PS50405"/>
    </source>
</evidence>
<gene>
    <name evidence="7" type="ORF">J5N97_016551</name>
</gene>
<evidence type="ECO:0000256" key="2">
    <source>
        <dbReference type="ARBA" id="ARBA00022679"/>
    </source>
</evidence>